<protein>
    <submittedName>
        <fullName evidence="2">OLC1v1036948C1</fullName>
    </submittedName>
</protein>
<proteinExistence type="predicted"/>
<feature type="region of interest" description="Disordered" evidence="1">
    <location>
        <begin position="29"/>
        <end position="53"/>
    </location>
</feature>
<sequence>MAADPEVATTNSSLLLVRSSSSSLVKGSSQGIDHISVNMPPPSSKGIDHVSVDMPLPSSESVSKYFDDDGRLKRTGTFWTNSANTRSNWFGSFVIGLGHRAAGLDR</sequence>
<name>A0AAV1CWL1_OLDCO</name>
<organism evidence="2 3">
    <name type="scientific">Oldenlandia corymbosa var. corymbosa</name>
    <dbReference type="NCBI Taxonomy" id="529605"/>
    <lineage>
        <taxon>Eukaryota</taxon>
        <taxon>Viridiplantae</taxon>
        <taxon>Streptophyta</taxon>
        <taxon>Embryophyta</taxon>
        <taxon>Tracheophyta</taxon>
        <taxon>Spermatophyta</taxon>
        <taxon>Magnoliopsida</taxon>
        <taxon>eudicotyledons</taxon>
        <taxon>Gunneridae</taxon>
        <taxon>Pentapetalae</taxon>
        <taxon>asterids</taxon>
        <taxon>lamiids</taxon>
        <taxon>Gentianales</taxon>
        <taxon>Rubiaceae</taxon>
        <taxon>Rubioideae</taxon>
        <taxon>Spermacoceae</taxon>
        <taxon>Hedyotis-Oldenlandia complex</taxon>
        <taxon>Oldenlandia</taxon>
    </lineage>
</organism>
<dbReference type="AlphaFoldDB" id="A0AAV1CWL1"/>
<reference evidence="2" key="1">
    <citation type="submission" date="2023-03" db="EMBL/GenBank/DDBJ databases">
        <authorList>
            <person name="Julca I."/>
        </authorList>
    </citation>
    <scope>NUCLEOTIDE SEQUENCE</scope>
</reference>
<dbReference type="EMBL" id="OX459120">
    <property type="protein sequence ID" value="CAI9100030.1"/>
    <property type="molecule type" value="Genomic_DNA"/>
</dbReference>
<gene>
    <name evidence="2" type="ORF">OLC1_LOCUS9948</name>
</gene>
<dbReference type="Proteomes" id="UP001161247">
    <property type="component" value="Chromosome 3"/>
</dbReference>
<accession>A0AAV1CWL1</accession>
<evidence type="ECO:0000313" key="2">
    <source>
        <dbReference type="EMBL" id="CAI9100030.1"/>
    </source>
</evidence>
<evidence type="ECO:0000313" key="3">
    <source>
        <dbReference type="Proteomes" id="UP001161247"/>
    </source>
</evidence>
<evidence type="ECO:0000256" key="1">
    <source>
        <dbReference type="SAM" id="MobiDB-lite"/>
    </source>
</evidence>
<keyword evidence="3" id="KW-1185">Reference proteome</keyword>